<dbReference type="Gene3D" id="3.40.190.10">
    <property type="entry name" value="Periplasmic binding protein-like II"/>
    <property type="match status" value="2"/>
</dbReference>
<dbReference type="InterPro" id="IPR000847">
    <property type="entry name" value="LysR_HTH_N"/>
</dbReference>
<organism evidence="6 7">
    <name type="scientific">Achromobacter pestifer</name>
    <dbReference type="NCBI Taxonomy" id="1353889"/>
    <lineage>
        <taxon>Bacteria</taxon>
        <taxon>Pseudomonadati</taxon>
        <taxon>Pseudomonadota</taxon>
        <taxon>Betaproteobacteria</taxon>
        <taxon>Burkholderiales</taxon>
        <taxon>Alcaligenaceae</taxon>
        <taxon>Achromobacter</taxon>
    </lineage>
</organism>
<dbReference type="Proteomes" id="UP000500970">
    <property type="component" value="Chromosome"/>
</dbReference>
<feature type="domain" description="HTH lysR-type" evidence="5">
    <location>
        <begin position="6"/>
        <end position="63"/>
    </location>
</feature>
<dbReference type="CDD" id="cd08459">
    <property type="entry name" value="PBP2_DntR_NahR_LinR_like"/>
    <property type="match status" value="1"/>
</dbReference>
<dbReference type="GO" id="GO:0003677">
    <property type="term" value="F:DNA binding"/>
    <property type="evidence" value="ECO:0007669"/>
    <property type="project" value="UniProtKB-KW"/>
</dbReference>
<dbReference type="RefSeq" id="WP_173145742.1">
    <property type="nucleotide sequence ID" value="NZ_CP053985.1"/>
</dbReference>
<dbReference type="EMBL" id="CP053985">
    <property type="protein sequence ID" value="QKH36864.1"/>
    <property type="molecule type" value="Genomic_DNA"/>
</dbReference>
<dbReference type="SUPFAM" id="SSF53850">
    <property type="entry name" value="Periplasmic binding protein-like II"/>
    <property type="match status" value="1"/>
</dbReference>
<dbReference type="GO" id="GO:0003700">
    <property type="term" value="F:DNA-binding transcription factor activity"/>
    <property type="evidence" value="ECO:0007669"/>
    <property type="project" value="InterPro"/>
</dbReference>
<dbReference type="Pfam" id="PF00126">
    <property type="entry name" value="HTH_1"/>
    <property type="match status" value="1"/>
</dbReference>
<name>A0A7D4IMK8_9BURK</name>
<dbReference type="InterPro" id="IPR005119">
    <property type="entry name" value="LysR_subst-bd"/>
</dbReference>
<gene>
    <name evidence="6" type="ORF">FOC84_18735</name>
</gene>
<keyword evidence="4" id="KW-0804">Transcription</keyword>
<dbReference type="Gene3D" id="1.10.10.10">
    <property type="entry name" value="Winged helix-like DNA-binding domain superfamily/Winged helix DNA-binding domain"/>
    <property type="match status" value="1"/>
</dbReference>
<dbReference type="PANTHER" id="PTHR30118:SF15">
    <property type="entry name" value="TRANSCRIPTIONAL REGULATORY PROTEIN"/>
    <property type="match status" value="1"/>
</dbReference>
<dbReference type="SUPFAM" id="SSF46785">
    <property type="entry name" value="Winged helix' DNA-binding domain"/>
    <property type="match status" value="1"/>
</dbReference>
<evidence type="ECO:0000256" key="1">
    <source>
        <dbReference type="ARBA" id="ARBA00009437"/>
    </source>
</evidence>
<dbReference type="KEGG" id="apes:FOC84_18735"/>
<dbReference type="InterPro" id="IPR036390">
    <property type="entry name" value="WH_DNA-bd_sf"/>
</dbReference>
<dbReference type="PANTHER" id="PTHR30118">
    <property type="entry name" value="HTH-TYPE TRANSCRIPTIONAL REGULATOR LEUO-RELATED"/>
    <property type="match status" value="1"/>
</dbReference>
<dbReference type="InterPro" id="IPR036388">
    <property type="entry name" value="WH-like_DNA-bd_sf"/>
</dbReference>
<sequence>MRLPDLDLRLLHAFLVLYEQKNLRKASEELGISQAAMSRGLAKLRLAFDDPLFIPTARGVEPTPRAHDCVAPVTEIVELAAERLLPTVPFDPETSDRQFSIAASDVGELVLIPELMRTCTAWPGLRFNAQRLSIKSLPEELKSGAVDVAVGAFPALENAIRCRRLYTEQYVCLVRSGNPILSSPLTQARFLEASHIVVSAGVLGHIHGRAEQALLGMLPASAVKLTSPSFLLSAMIASETDCVLVAPSALARFVKGRCGLEVLPCPLGIDPFDVVMYWHERVHHDPANRWLRTLIAESFASDRAA</sequence>
<proteinExistence type="inferred from homology"/>
<dbReference type="Pfam" id="PF03466">
    <property type="entry name" value="LysR_substrate"/>
    <property type="match status" value="1"/>
</dbReference>
<evidence type="ECO:0000256" key="2">
    <source>
        <dbReference type="ARBA" id="ARBA00023015"/>
    </source>
</evidence>
<dbReference type="PROSITE" id="PS50931">
    <property type="entry name" value="HTH_LYSR"/>
    <property type="match status" value="1"/>
</dbReference>
<keyword evidence="3" id="KW-0238">DNA-binding</keyword>
<accession>A0A7D4IMK8</accession>
<evidence type="ECO:0000313" key="7">
    <source>
        <dbReference type="Proteomes" id="UP000500970"/>
    </source>
</evidence>
<dbReference type="AlphaFoldDB" id="A0A7D4IMK8"/>
<evidence type="ECO:0000256" key="4">
    <source>
        <dbReference type="ARBA" id="ARBA00023163"/>
    </source>
</evidence>
<comment type="similarity">
    <text evidence="1">Belongs to the LysR transcriptional regulatory family.</text>
</comment>
<protein>
    <submittedName>
        <fullName evidence="6">LysR family transcriptional regulator</fullName>
    </submittedName>
</protein>
<keyword evidence="7" id="KW-1185">Reference proteome</keyword>
<evidence type="ECO:0000259" key="5">
    <source>
        <dbReference type="PROSITE" id="PS50931"/>
    </source>
</evidence>
<evidence type="ECO:0000313" key="6">
    <source>
        <dbReference type="EMBL" id="QKH36864.1"/>
    </source>
</evidence>
<reference evidence="6 7" key="1">
    <citation type="submission" date="2020-05" db="EMBL/GenBank/DDBJ databases">
        <title>FDA dAtabase for Regulatory Grade micrObial Sequences (FDA-ARGOS): Supporting development and validation of Infectious Disease Dx tests.</title>
        <authorList>
            <person name="Sproer C."/>
            <person name="Gronow S."/>
            <person name="Severitt S."/>
            <person name="Schroder I."/>
            <person name="Tallon L."/>
            <person name="Sadzewicz L."/>
            <person name="Zhao X."/>
            <person name="Vavikolanu K."/>
            <person name="Mehta A."/>
            <person name="Aluvathingal J."/>
            <person name="Nadendla S."/>
            <person name="Myers T."/>
            <person name="Yan Y."/>
            <person name="Sichtig H."/>
        </authorList>
    </citation>
    <scope>NUCLEOTIDE SEQUENCE [LARGE SCALE GENOMIC DNA]</scope>
    <source>
        <strain evidence="6 7">FDAARGOS_790</strain>
    </source>
</reference>
<dbReference type="InterPro" id="IPR050389">
    <property type="entry name" value="LysR-type_TF"/>
</dbReference>
<evidence type="ECO:0000256" key="3">
    <source>
        <dbReference type="ARBA" id="ARBA00023125"/>
    </source>
</evidence>
<keyword evidence="2" id="KW-0805">Transcription regulation</keyword>